<name>A0A8T0LCH2_PHAAN</name>
<dbReference type="GO" id="GO:0030286">
    <property type="term" value="C:dynein complex"/>
    <property type="evidence" value="ECO:0007669"/>
    <property type="project" value="InterPro"/>
</dbReference>
<accession>A0A8T0LCH2</accession>
<dbReference type="Proteomes" id="UP000743370">
    <property type="component" value="Unassembled WGS sequence"/>
</dbReference>
<dbReference type="GO" id="GO:0007017">
    <property type="term" value="P:microtubule-based process"/>
    <property type="evidence" value="ECO:0007669"/>
    <property type="project" value="InterPro"/>
</dbReference>
<dbReference type="Gene3D" id="3.30.740.10">
    <property type="entry name" value="Protein Inhibitor Of Neuronal Nitric Oxide Synthase"/>
    <property type="match status" value="1"/>
</dbReference>
<dbReference type="InterPro" id="IPR008942">
    <property type="entry name" value="ENTH_VHS"/>
</dbReference>
<sequence>MANQEKQHKRGFMYIYKGGIGNQRKKELEHGVGQDKKSNSRSWLHKISRTRVFNGGGNGNRDVDIGGGGEEFVEARKSTSCLELGSPAGGFVEGRKSVSFVETAASPAARGITVEDGRKSVSHIEKHFAVAEMVEARKSVSHIETFSSVAAYLHVKVLVSDMPSFMQLHAFRCARRTFDSLEKFSAKHIAHNVKKEFDKGYGPVWHCIVGSNFGFNQIEFWIVKELSEFILKRLDNKSLVVKQGFEIDQGQLDPLKGDALNKVVRDTAQETISAIFSADDNISKPLSSASADLNRRIKGFGNINYQAPSQSEVVDIGSATIKQGLSAFTQGHSSIPKLNPKFNLIEP</sequence>
<dbReference type="InterPro" id="IPR001372">
    <property type="entry name" value="Dynein_light_chain_typ-1/2"/>
</dbReference>
<dbReference type="PANTHER" id="PTHR21514:SF0">
    <property type="entry name" value="AP-4 COMPLEX ACCESSORY SUBUNIT TEPSIN"/>
    <property type="match status" value="1"/>
</dbReference>
<dbReference type="GO" id="GO:0032588">
    <property type="term" value="C:trans-Golgi network membrane"/>
    <property type="evidence" value="ECO:0007669"/>
    <property type="project" value="TreeGrafter"/>
</dbReference>
<dbReference type="PANTHER" id="PTHR21514">
    <property type="entry name" value="AP-4 COMPLEX ACCESSORY SUBUNIT TEPSIN"/>
    <property type="match status" value="1"/>
</dbReference>
<dbReference type="SMART" id="SM01375">
    <property type="entry name" value="Dynein_light"/>
    <property type="match status" value="1"/>
</dbReference>
<gene>
    <name evidence="1" type="ORF">HKW66_Vig0027450</name>
</gene>
<comment type="caution">
    <text evidence="1">The sequence shown here is derived from an EMBL/GenBank/DDBJ whole genome shotgun (WGS) entry which is preliminary data.</text>
</comment>
<protein>
    <submittedName>
        <fullName evidence="1">VHS domain-containing protein</fullName>
    </submittedName>
</protein>
<dbReference type="SUPFAM" id="SSF54648">
    <property type="entry name" value="DLC"/>
    <property type="match status" value="1"/>
</dbReference>
<dbReference type="InterPro" id="IPR039273">
    <property type="entry name" value="TEPSIN"/>
</dbReference>
<dbReference type="Gene3D" id="1.25.40.90">
    <property type="match status" value="1"/>
</dbReference>
<dbReference type="Pfam" id="PF01221">
    <property type="entry name" value="Dynein_light"/>
    <property type="match status" value="1"/>
</dbReference>
<dbReference type="AlphaFoldDB" id="A0A8T0LCH2"/>
<evidence type="ECO:0000313" key="2">
    <source>
        <dbReference type="Proteomes" id="UP000743370"/>
    </source>
</evidence>
<reference evidence="1 2" key="1">
    <citation type="submission" date="2020-05" db="EMBL/GenBank/DDBJ databases">
        <title>Vigna angularis (adzuki bean) Var. LongXiaoDou No. 4 denovo assembly.</title>
        <authorList>
            <person name="Xiang H."/>
        </authorList>
    </citation>
    <scope>NUCLEOTIDE SEQUENCE [LARGE SCALE GENOMIC DNA]</scope>
    <source>
        <tissue evidence="1">Leaf</tissue>
    </source>
</reference>
<dbReference type="EMBL" id="JABFOF010000001">
    <property type="protein sequence ID" value="KAG2407923.1"/>
    <property type="molecule type" value="Genomic_DNA"/>
</dbReference>
<dbReference type="InterPro" id="IPR037177">
    <property type="entry name" value="DLC_sf"/>
</dbReference>
<proteinExistence type="predicted"/>
<organism evidence="1 2">
    <name type="scientific">Phaseolus angularis</name>
    <name type="common">Azuki bean</name>
    <name type="synonym">Vigna angularis</name>
    <dbReference type="NCBI Taxonomy" id="3914"/>
    <lineage>
        <taxon>Eukaryota</taxon>
        <taxon>Viridiplantae</taxon>
        <taxon>Streptophyta</taxon>
        <taxon>Embryophyta</taxon>
        <taxon>Tracheophyta</taxon>
        <taxon>Spermatophyta</taxon>
        <taxon>Magnoliopsida</taxon>
        <taxon>eudicotyledons</taxon>
        <taxon>Gunneridae</taxon>
        <taxon>Pentapetalae</taxon>
        <taxon>rosids</taxon>
        <taxon>fabids</taxon>
        <taxon>Fabales</taxon>
        <taxon>Fabaceae</taxon>
        <taxon>Papilionoideae</taxon>
        <taxon>50 kb inversion clade</taxon>
        <taxon>NPAAA clade</taxon>
        <taxon>indigoferoid/millettioid clade</taxon>
        <taxon>Phaseoleae</taxon>
        <taxon>Vigna</taxon>
    </lineage>
</organism>
<evidence type="ECO:0000313" key="1">
    <source>
        <dbReference type="EMBL" id="KAG2407923.1"/>
    </source>
</evidence>